<name>A0A6A7MZ48_9BURK</name>
<organism evidence="4 5">
    <name type="scientific">Rugamonas aquatica</name>
    <dbReference type="NCBI Taxonomy" id="2743357"/>
    <lineage>
        <taxon>Bacteria</taxon>
        <taxon>Pseudomonadati</taxon>
        <taxon>Pseudomonadota</taxon>
        <taxon>Betaproteobacteria</taxon>
        <taxon>Burkholderiales</taxon>
        <taxon>Oxalobacteraceae</taxon>
        <taxon>Telluria group</taxon>
        <taxon>Rugamonas</taxon>
    </lineage>
</organism>
<protein>
    <submittedName>
        <fullName evidence="4">PEP-CTERM sorting domain-containing protein</fullName>
    </submittedName>
</protein>
<evidence type="ECO:0000256" key="2">
    <source>
        <dbReference type="SAM" id="SignalP"/>
    </source>
</evidence>
<accession>A0A6A7MZ48</accession>
<feature type="domain" description="Ice-binding protein C-terminal" evidence="3">
    <location>
        <begin position="169"/>
        <end position="193"/>
    </location>
</feature>
<sequence length="197" mass="21463">MKILRIAVIIYALSPPWAALAVDLLPSPASQYGSCALTAPPLQDAKPRKKPGQPPAAPRKPRNKIDINWISDPCNLVDAERQDEEARNDGMSATQRLVLYEDAMEWNRHRTGTDQPELWWPIAPPSGTRYGDGGSMNSSGRLASAAAPAPPFGRGERQLLLEQGQSLPAVPEPSAYGLWLAGLALLAVAARRRAQWR</sequence>
<comment type="caution">
    <text evidence="4">The sequence shown here is derived from an EMBL/GenBank/DDBJ whole genome shotgun (WGS) entry which is preliminary data.</text>
</comment>
<dbReference type="RefSeq" id="WP_152837450.1">
    <property type="nucleotide sequence ID" value="NZ_WHUG01000002.1"/>
</dbReference>
<dbReference type="AlphaFoldDB" id="A0A6A7MZ48"/>
<dbReference type="EMBL" id="WHUG01000002">
    <property type="protein sequence ID" value="MQA38025.1"/>
    <property type="molecule type" value="Genomic_DNA"/>
</dbReference>
<keyword evidence="5" id="KW-1185">Reference proteome</keyword>
<dbReference type="Proteomes" id="UP000440498">
    <property type="component" value="Unassembled WGS sequence"/>
</dbReference>
<gene>
    <name evidence="4" type="ORF">GEV02_07680</name>
</gene>
<dbReference type="InterPro" id="IPR013424">
    <property type="entry name" value="Ice-binding_C"/>
</dbReference>
<evidence type="ECO:0000259" key="3">
    <source>
        <dbReference type="Pfam" id="PF07589"/>
    </source>
</evidence>
<feature type="region of interest" description="Disordered" evidence="1">
    <location>
        <begin position="36"/>
        <end position="64"/>
    </location>
</feature>
<feature type="signal peptide" evidence="2">
    <location>
        <begin position="1"/>
        <end position="21"/>
    </location>
</feature>
<reference evidence="4 5" key="1">
    <citation type="submission" date="2019-10" db="EMBL/GenBank/DDBJ databases">
        <title>Two novel species isolated from a subtropical stream in China.</title>
        <authorList>
            <person name="Lu H."/>
        </authorList>
    </citation>
    <scope>NUCLEOTIDE SEQUENCE [LARGE SCALE GENOMIC DNA]</scope>
    <source>
        <strain evidence="4 5">FT29W</strain>
    </source>
</reference>
<keyword evidence="2" id="KW-0732">Signal</keyword>
<evidence type="ECO:0000313" key="5">
    <source>
        <dbReference type="Proteomes" id="UP000440498"/>
    </source>
</evidence>
<proteinExistence type="predicted"/>
<evidence type="ECO:0000256" key="1">
    <source>
        <dbReference type="SAM" id="MobiDB-lite"/>
    </source>
</evidence>
<dbReference type="Pfam" id="PF07589">
    <property type="entry name" value="PEP-CTERM"/>
    <property type="match status" value="1"/>
</dbReference>
<feature type="chain" id="PRO_5025434170" evidence="2">
    <location>
        <begin position="22"/>
        <end position="197"/>
    </location>
</feature>
<evidence type="ECO:0000313" key="4">
    <source>
        <dbReference type="EMBL" id="MQA38025.1"/>
    </source>
</evidence>